<dbReference type="InterPro" id="IPR011990">
    <property type="entry name" value="TPR-like_helical_dom_sf"/>
</dbReference>
<dbReference type="Pfam" id="PF12688">
    <property type="entry name" value="TPR_5"/>
    <property type="match status" value="1"/>
</dbReference>
<dbReference type="AlphaFoldDB" id="A0A7W7CG91"/>
<name>A0A7W7CG91_9PSEU</name>
<evidence type="ECO:0000313" key="3">
    <source>
        <dbReference type="EMBL" id="MBB4680550.1"/>
    </source>
</evidence>
<keyword evidence="4" id="KW-1185">Reference proteome</keyword>
<gene>
    <name evidence="3" type="ORF">HNR67_006668</name>
</gene>
<dbReference type="Gene3D" id="1.25.40.10">
    <property type="entry name" value="Tetratricopeptide repeat domain"/>
    <property type="match status" value="1"/>
</dbReference>
<proteinExistence type="predicted"/>
<dbReference type="EMBL" id="JACHMH010000001">
    <property type="protein sequence ID" value="MBB4680550.1"/>
    <property type="molecule type" value="Genomic_DNA"/>
</dbReference>
<dbReference type="SUPFAM" id="SSF48452">
    <property type="entry name" value="TPR-like"/>
    <property type="match status" value="1"/>
</dbReference>
<accession>A0A7W7CG91</accession>
<protein>
    <recommendedName>
        <fullName evidence="2">Tetratrico peptide repeat group 5 domain-containing protein</fullName>
    </recommendedName>
</protein>
<evidence type="ECO:0000256" key="1">
    <source>
        <dbReference type="SAM" id="Coils"/>
    </source>
</evidence>
<keyword evidence="1" id="KW-0175">Coiled coil</keyword>
<evidence type="ECO:0000313" key="4">
    <source>
        <dbReference type="Proteomes" id="UP000533598"/>
    </source>
</evidence>
<dbReference type="RefSeq" id="WP_185006450.1">
    <property type="nucleotide sequence ID" value="NZ_BAAAUI010000005.1"/>
</dbReference>
<comment type="caution">
    <text evidence="3">The sequence shown here is derived from an EMBL/GenBank/DDBJ whole genome shotgun (WGS) entry which is preliminary data.</text>
</comment>
<sequence length="159" mass="17632">MTDPEWEGRLAATWAQRYTVDGRELVGRVEDLAAELPPCSSVAAFERACSWDAAGHGERAVPLYREALARGLDEHRRRRAVIQLAGSLRRLGEAEESVRLLTAERERASDELDDAVRAFLALALADCGRDREALAVAMETLAPHVPCYQRALSSYARQL</sequence>
<organism evidence="3 4">
    <name type="scientific">Crossiella cryophila</name>
    <dbReference type="NCBI Taxonomy" id="43355"/>
    <lineage>
        <taxon>Bacteria</taxon>
        <taxon>Bacillati</taxon>
        <taxon>Actinomycetota</taxon>
        <taxon>Actinomycetes</taxon>
        <taxon>Pseudonocardiales</taxon>
        <taxon>Pseudonocardiaceae</taxon>
        <taxon>Crossiella</taxon>
    </lineage>
</organism>
<dbReference type="InterPro" id="IPR041656">
    <property type="entry name" value="TPR_5"/>
</dbReference>
<feature type="coiled-coil region" evidence="1">
    <location>
        <begin position="91"/>
        <end position="118"/>
    </location>
</feature>
<feature type="domain" description="Tetratrico peptide repeat group 5" evidence="2">
    <location>
        <begin position="41"/>
        <end position="159"/>
    </location>
</feature>
<dbReference type="Proteomes" id="UP000533598">
    <property type="component" value="Unassembled WGS sequence"/>
</dbReference>
<reference evidence="3 4" key="1">
    <citation type="submission" date="2020-08" db="EMBL/GenBank/DDBJ databases">
        <title>Sequencing the genomes of 1000 actinobacteria strains.</title>
        <authorList>
            <person name="Klenk H.-P."/>
        </authorList>
    </citation>
    <scope>NUCLEOTIDE SEQUENCE [LARGE SCALE GENOMIC DNA]</scope>
    <source>
        <strain evidence="3 4">DSM 44230</strain>
    </source>
</reference>
<evidence type="ECO:0000259" key="2">
    <source>
        <dbReference type="Pfam" id="PF12688"/>
    </source>
</evidence>